<organism evidence="3">
    <name type="scientific">Laccaria bicolor (strain S238N-H82 / ATCC MYA-4686)</name>
    <name type="common">Bicoloured deceiver</name>
    <name type="synonym">Laccaria laccata var. bicolor</name>
    <dbReference type="NCBI Taxonomy" id="486041"/>
    <lineage>
        <taxon>Eukaryota</taxon>
        <taxon>Fungi</taxon>
        <taxon>Dikarya</taxon>
        <taxon>Basidiomycota</taxon>
        <taxon>Agaricomycotina</taxon>
        <taxon>Agaricomycetes</taxon>
        <taxon>Agaricomycetidae</taxon>
        <taxon>Agaricales</taxon>
        <taxon>Agaricineae</taxon>
        <taxon>Hydnangiaceae</taxon>
        <taxon>Laccaria</taxon>
    </lineage>
</organism>
<dbReference type="STRING" id="486041.B0DHQ7"/>
<dbReference type="EMBL" id="DS547111">
    <property type="protein sequence ID" value="EDR05769.1"/>
    <property type="molecule type" value="Genomic_DNA"/>
</dbReference>
<feature type="domain" description="DUF6589" evidence="1">
    <location>
        <begin position="386"/>
        <end position="597"/>
    </location>
</feature>
<dbReference type="Proteomes" id="UP000001194">
    <property type="component" value="Unassembled WGS sequence"/>
</dbReference>
<dbReference type="RefSeq" id="XP_001883445.1">
    <property type="nucleotide sequence ID" value="XM_001883410.1"/>
</dbReference>
<name>B0DHQ7_LACBS</name>
<dbReference type="OrthoDB" id="5424058at2759"/>
<dbReference type="GeneID" id="6079218"/>
<sequence>MTVEIDLDKQGNHNVWKDFISASIEHISTSISMSRSKRAHDENLPATPQNRSFTFVDGFAPKKPRLSAKNTCQFTSQEIQNIQRDREAQRLTQAREKEELVARKKEELDVEQLRVVWQSMRGAGFKSLHDYLHTLFHTRDPVLSAQVSRMLSYHGSELLDSIHACHPDMAIDWALSTTAERIESEWKVLVKEFQPGQGAPITDILVRFSLQRVLAQTQVLAPTLYDLLQRVSGSHKSTLVHKDRNLIVATTICMLVKSHNDHASEFQTTTCMYFLACGASRSLFDVLNHAGLTLSYTQAVAKLKQLGAERLEEMHAVSHTQAVMIIWDNLNIAFNVTEQRHDLKAHFDNGMMATLIPLFGVEFGGLLLDLLPRRNNRLPLLSFGPADLLPSLEEARRVEDGQLWHIQDILYDAFPDLCDRFRHEIEAAPSVYQIPLHKTKQYPLPAMHIDESSLDGTLEVLDTIVTRHLKFTAEDLQKHGILICAGDQLSKLLVDKVAAARRDDSDLLENVSRYTKGQDGVFHMKMAGDHMVTNEHWGKPNSKSPWSLWKVNTLLGRKAMVGGWSAKTLPPFRLSWELILTMALPTNILDGFRIYSRRVQRLRRLPPKKRDVPLENICLFNRDALLLRQLKYAIKRGDVGAILDICTHWMVMFRGTGRMPKYADALFHLLIDLKTMHPKLREAWLMNWLANLSGKVNGFKEMDLLQEHQNFWAKIIYCAKGSNRSWEWLAMVSVSIFALRDVIRQVQSEYKTLFNATSHTSLSAEADLKTLRSYLKSEQLQTYKFDRDNNQYATPVRDLLAVGAEYANKPSAFRNFTYTRRKATNFGVSEGQVTMGPTDNDNPNDEDVADCDLGHNSSESLMAEDMIFDGNNSPFTFDEDEYPPGTDIGDFIAMTKEIVDEFSRYE</sequence>
<dbReference type="Pfam" id="PF20231">
    <property type="entry name" value="DUF6589"/>
    <property type="match status" value="2"/>
</dbReference>
<accession>B0DHQ7</accession>
<evidence type="ECO:0000259" key="1">
    <source>
        <dbReference type="Pfam" id="PF20231"/>
    </source>
</evidence>
<dbReference type="InParanoid" id="B0DHQ7"/>
<keyword evidence="3" id="KW-1185">Reference proteome</keyword>
<evidence type="ECO:0000313" key="2">
    <source>
        <dbReference type="EMBL" id="EDR05769.1"/>
    </source>
</evidence>
<dbReference type="KEGG" id="lbc:LACBIDRAFT_329340"/>
<proteinExistence type="predicted"/>
<protein>
    <submittedName>
        <fullName evidence="2">Predicted protein</fullName>
    </submittedName>
</protein>
<dbReference type="InterPro" id="IPR046496">
    <property type="entry name" value="DUF6589"/>
</dbReference>
<dbReference type="HOGENOM" id="CLU_008946_0_0_1"/>
<dbReference type="AlphaFoldDB" id="B0DHQ7"/>
<reference evidence="2 3" key="1">
    <citation type="journal article" date="2008" name="Nature">
        <title>The genome of Laccaria bicolor provides insights into mycorrhizal symbiosis.</title>
        <authorList>
            <person name="Martin F."/>
            <person name="Aerts A."/>
            <person name="Ahren D."/>
            <person name="Brun A."/>
            <person name="Danchin E.G.J."/>
            <person name="Duchaussoy F."/>
            <person name="Gibon J."/>
            <person name="Kohler A."/>
            <person name="Lindquist E."/>
            <person name="Pereda V."/>
            <person name="Salamov A."/>
            <person name="Shapiro H.J."/>
            <person name="Wuyts J."/>
            <person name="Blaudez D."/>
            <person name="Buee M."/>
            <person name="Brokstein P."/>
            <person name="Canbaeck B."/>
            <person name="Cohen D."/>
            <person name="Courty P.E."/>
            <person name="Coutinho P.M."/>
            <person name="Delaruelle C."/>
            <person name="Detter J.C."/>
            <person name="Deveau A."/>
            <person name="DiFazio S."/>
            <person name="Duplessis S."/>
            <person name="Fraissinet-Tachet L."/>
            <person name="Lucic E."/>
            <person name="Frey-Klett P."/>
            <person name="Fourrey C."/>
            <person name="Feussner I."/>
            <person name="Gay G."/>
            <person name="Grimwood J."/>
            <person name="Hoegger P.J."/>
            <person name="Jain P."/>
            <person name="Kilaru S."/>
            <person name="Labbe J."/>
            <person name="Lin Y.C."/>
            <person name="Legue V."/>
            <person name="Le Tacon F."/>
            <person name="Marmeisse R."/>
            <person name="Melayah D."/>
            <person name="Montanini B."/>
            <person name="Muratet M."/>
            <person name="Nehls U."/>
            <person name="Niculita-Hirzel H."/>
            <person name="Oudot-Le Secq M.P."/>
            <person name="Peter M."/>
            <person name="Quesneville H."/>
            <person name="Rajashekar B."/>
            <person name="Reich M."/>
            <person name="Rouhier N."/>
            <person name="Schmutz J."/>
            <person name="Yin T."/>
            <person name="Chalot M."/>
            <person name="Henrissat B."/>
            <person name="Kuees U."/>
            <person name="Lucas S."/>
            <person name="Van de Peer Y."/>
            <person name="Podila G.K."/>
            <person name="Polle A."/>
            <person name="Pukkila P.J."/>
            <person name="Richardson P.M."/>
            <person name="Rouze P."/>
            <person name="Sanders I.R."/>
            <person name="Stajich J.E."/>
            <person name="Tunlid A."/>
            <person name="Tuskan G."/>
            <person name="Grigoriev I.V."/>
        </authorList>
    </citation>
    <scope>NUCLEOTIDE SEQUENCE [LARGE SCALE GENOMIC DNA]</scope>
    <source>
        <strain evidence="3">S238N-H82 / ATCC MYA-4686</strain>
    </source>
</reference>
<evidence type="ECO:0000313" key="3">
    <source>
        <dbReference type="Proteomes" id="UP000001194"/>
    </source>
</evidence>
<gene>
    <name evidence="2" type="ORF">LACBIDRAFT_329340</name>
</gene>
<feature type="domain" description="DUF6589" evidence="1">
    <location>
        <begin position="599"/>
        <end position="759"/>
    </location>
</feature>